<dbReference type="Pfam" id="PF16752">
    <property type="entry name" value="TBCC_N"/>
    <property type="match status" value="1"/>
</dbReference>
<dbReference type="InterPro" id="IPR031925">
    <property type="entry name" value="TBCC_N"/>
</dbReference>
<evidence type="ECO:0000256" key="5">
    <source>
        <dbReference type="ARBA" id="ARBA00023186"/>
    </source>
</evidence>
<evidence type="ECO:0000256" key="2">
    <source>
        <dbReference type="ARBA" id="ARBA00008848"/>
    </source>
</evidence>
<dbReference type="SMART" id="SM00673">
    <property type="entry name" value="CARP"/>
    <property type="match status" value="1"/>
</dbReference>
<evidence type="ECO:0000313" key="9">
    <source>
        <dbReference type="EMBL" id="KAA6408884.1"/>
    </source>
</evidence>
<reference evidence="9 10" key="1">
    <citation type="submission" date="2019-09" db="EMBL/GenBank/DDBJ databases">
        <title>The hologenome of the rock-dwelling lichen Lasallia pustulata.</title>
        <authorList>
            <person name="Greshake Tzovaras B."/>
            <person name="Segers F."/>
            <person name="Bicker A."/>
            <person name="Dal Grande F."/>
            <person name="Otte J."/>
            <person name="Hankeln T."/>
            <person name="Schmitt I."/>
            <person name="Ebersberger I."/>
        </authorList>
    </citation>
    <scope>NUCLEOTIDE SEQUENCE [LARGE SCALE GENOMIC DNA]</scope>
    <source>
        <strain evidence="9">A1-1</strain>
    </source>
</reference>
<evidence type="ECO:0000256" key="4">
    <source>
        <dbReference type="ARBA" id="ARBA00022990"/>
    </source>
</evidence>
<organism evidence="9 10">
    <name type="scientific">Lasallia pustulata</name>
    <dbReference type="NCBI Taxonomy" id="136370"/>
    <lineage>
        <taxon>Eukaryota</taxon>
        <taxon>Fungi</taxon>
        <taxon>Dikarya</taxon>
        <taxon>Ascomycota</taxon>
        <taxon>Pezizomycotina</taxon>
        <taxon>Lecanoromycetes</taxon>
        <taxon>OSLEUM clade</taxon>
        <taxon>Umbilicariomycetidae</taxon>
        <taxon>Umbilicariales</taxon>
        <taxon>Umbilicariaceae</taxon>
        <taxon>Lasallia</taxon>
    </lineage>
</organism>
<evidence type="ECO:0000256" key="1">
    <source>
        <dbReference type="ARBA" id="ARBA00004496"/>
    </source>
</evidence>
<keyword evidence="5" id="KW-0143">Chaperone</keyword>
<dbReference type="Gene3D" id="2.160.20.70">
    <property type="match status" value="1"/>
</dbReference>
<dbReference type="InterPro" id="IPR016098">
    <property type="entry name" value="CAP/MinC_C"/>
</dbReference>
<dbReference type="FunFam" id="1.20.58.1250:FF:000002">
    <property type="entry name" value="Tubulin-specific chaperone c, putative"/>
    <property type="match status" value="1"/>
</dbReference>
<feature type="compositionally biased region" description="Polar residues" evidence="7">
    <location>
        <begin position="156"/>
        <end position="170"/>
    </location>
</feature>
<dbReference type="GO" id="GO:0015631">
    <property type="term" value="F:tubulin binding"/>
    <property type="evidence" value="ECO:0007669"/>
    <property type="project" value="InterPro"/>
</dbReference>
<dbReference type="InterPro" id="IPR006599">
    <property type="entry name" value="CARP_motif"/>
</dbReference>
<name>A0A5M8PJD4_9LECA</name>
<dbReference type="InterPro" id="IPR017901">
    <property type="entry name" value="C-CAP_CF_C-like"/>
</dbReference>
<evidence type="ECO:0000256" key="7">
    <source>
        <dbReference type="SAM" id="MobiDB-lite"/>
    </source>
</evidence>
<dbReference type="PANTHER" id="PTHR15139">
    <property type="entry name" value="TUBULIN FOLDING COFACTOR C"/>
    <property type="match status" value="1"/>
</dbReference>
<comment type="similarity">
    <text evidence="2">Belongs to the TBCC family.</text>
</comment>
<dbReference type="InterPro" id="IPR038397">
    <property type="entry name" value="TBCC_N_sf"/>
</dbReference>
<dbReference type="GO" id="GO:0005737">
    <property type="term" value="C:cytoplasm"/>
    <property type="evidence" value="ECO:0007669"/>
    <property type="project" value="UniProtKB-SubCell"/>
</dbReference>
<dbReference type="GO" id="GO:0007021">
    <property type="term" value="P:tubulin complex assembly"/>
    <property type="evidence" value="ECO:0007669"/>
    <property type="project" value="TreeGrafter"/>
</dbReference>
<dbReference type="GO" id="GO:0007023">
    <property type="term" value="P:post-chaperonin tubulin folding pathway"/>
    <property type="evidence" value="ECO:0007669"/>
    <property type="project" value="InterPro"/>
</dbReference>
<dbReference type="Gene3D" id="1.20.58.1250">
    <property type="entry name" value="Tubulin Binding Cofactor C, N-terminal domain"/>
    <property type="match status" value="1"/>
</dbReference>
<comment type="subcellular location">
    <subcellularLocation>
        <location evidence="1">Cytoplasm</location>
    </subcellularLocation>
</comment>
<accession>A0A5M8PJD4</accession>
<keyword evidence="3" id="KW-0963">Cytoplasm</keyword>
<evidence type="ECO:0000313" key="10">
    <source>
        <dbReference type="Proteomes" id="UP000324767"/>
    </source>
</evidence>
<proteinExistence type="inferred from homology"/>
<dbReference type="PANTHER" id="PTHR15139:SF0">
    <property type="entry name" value="TUBULIN-SPECIFIC CHAPERONE C"/>
    <property type="match status" value="1"/>
</dbReference>
<dbReference type="Proteomes" id="UP000324767">
    <property type="component" value="Unassembled WGS sequence"/>
</dbReference>
<feature type="domain" description="C-CAP/cofactor C-like" evidence="8">
    <location>
        <begin position="205"/>
        <end position="355"/>
    </location>
</feature>
<dbReference type="PROSITE" id="PS51329">
    <property type="entry name" value="C_CAP_COFACTOR_C"/>
    <property type="match status" value="1"/>
</dbReference>
<dbReference type="OrthoDB" id="194775at2759"/>
<sequence length="403" mass="43283">MAATASGRPLTETRLKERFFRYFQHEVTALQEQMDRLQDTALVGGERVDAVDHCLAGIGRLSKEVKDASSYVPAYDQRTYGEAIKALTEKLNETRSAFAPKARFQFKTAPKNPSAISLNDAAEIASAQRRHIPGYRSNPISSAESSPATTPAYLQTPPNGSGTDSPDYNNSGSSLGCVSGSVSAPSGGLEASSSTLLDPNSAAIPKLSFAQSSSISISGHTALHIILPSSASHATSPGSLTNLRHCVVDMSVPTANGRPFAGLTLKNIKESLIVCGHVNSAAHVTGVEGSVLVVASRQFRMHECRDCVVYLDCSSRPIIEDCKGIQFAPLPKAYVIENPASYQPNQWDQVDDFKWLKAEHSPNWSILPPAEQVPDEVWRDIVPGGPGWSLDDILKATNVIKTP</sequence>
<comment type="caution">
    <text evidence="9">The sequence shown here is derived from an EMBL/GenBank/DDBJ whole genome shotgun (WGS) entry which is preliminary data.</text>
</comment>
<feature type="compositionally biased region" description="Low complexity" evidence="7">
    <location>
        <begin position="141"/>
        <end position="152"/>
    </location>
</feature>
<dbReference type="FunFam" id="2.160.20.70:FF:000011">
    <property type="entry name" value="Tubulin-specific chaperone c, putative"/>
    <property type="match status" value="1"/>
</dbReference>
<dbReference type="EMBL" id="VXIT01000012">
    <property type="protein sequence ID" value="KAA6408884.1"/>
    <property type="molecule type" value="Genomic_DNA"/>
</dbReference>
<gene>
    <name evidence="9" type="ORF">FRX48_07228</name>
</gene>
<dbReference type="InterPro" id="IPR012945">
    <property type="entry name" value="Tubulin-bd_cofactor_C_dom"/>
</dbReference>
<dbReference type="InterPro" id="IPR027684">
    <property type="entry name" value="TBCC"/>
</dbReference>
<feature type="region of interest" description="Disordered" evidence="7">
    <location>
        <begin position="130"/>
        <end position="174"/>
    </location>
</feature>
<evidence type="ECO:0000259" key="8">
    <source>
        <dbReference type="PROSITE" id="PS51329"/>
    </source>
</evidence>
<dbReference type="AlphaFoldDB" id="A0A5M8PJD4"/>
<protein>
    <recommendedName>
        <fullName evidence="8">C-CAP/cofactor C-like domain-containing protein</fullName>
    </recommendedName>
</protein>
<keyword evidence="4" id="KW-0007">Acetylation</keyword>
<evidence type="ECO:0000256" key="6">
    <source>
        <dbReference type="ARBA" id="ARBA00026055"/>
    </source>
</evidence>
<comment type="subunit">
    <text evidence="6">Supercomplex made of cofactors A to E. Cofactors A and D function by capturing and stabilizing tubulin in a quasi-native conformation. Cofactor E binds to the cofactor D-tubulin complex; interaction with cofactor C then causes the release of tubulin polypeptides that are committed to the native state.</text>
</comment>
<dbReference type="Pfam" id="PF07986">
    <property type="entry name" value="TBCC"/>
    <property type="match status" value="1"/>
</dbReference>
<evidence type="ECO:0000256" key="3">
    <source>
        <dbReference type="ARBA" id="ARBA00022490"/>
    </source>
</evidence>